<protein>
    <submittedName>
        <fullName evidence="1">Uncharacterized protein</fullName>
    </submittedName>
</protein>
<dbReference type="AlphaFoldDB" id="A0A916SJB1"/>
<proteinExistence type="predicted"/>
<dbReference type="RefSeq" id="WP_188825079.1">
    <property type="nucleotide sequence ID" value="NZ_BMHH01000013.1"/>
</dbReference>
<organism evidence="1 2">
    <name type="scientific">Brucella endophytica</name>
    <dbReference type="NCBI Taxonomy" id="1963359"/>
    <lineage>
        <taxon>Bacteria</taxon>
        <taxon>Pseudomonadati</taxon>
        <taxon>Pseudomonadota</taxon>
        <taxon>Alphaproteobacteria</taxon>
        <taxon>Hyphomicrobiales</taxon>
        <taxon>Brucellaceae</taxon>
        <taxon>Brucella/Ochrobactrum group</taxon>
        <taxon>Brucella</taxon>
    </lineage>
</organism>
<dbReference type="EMBL" id="BMHH01000013">
    <property type="protein sequence ID" value="GGB00430.1"/>
    <property type="molecule type" value="Genomic_DNA"/>
</dbReference>
<reference evidence="1" key="1">
    <citation type="journal article" date="2014" name="Int. J. Syst. Evol. Microbiol.">
        <title>Complete genome sequence of Corynebacterium casei LMG S-19264T (=DSM 44701T), isolated from a smear-ripened cheese.</title>
        <authorList>
            <consortium name="US DOE Joint Genome Institute (JGI-PGF)"/>
            <person name="Walter F."/>
            <person name="Albersmeier A."/>
            <person name="Kalinowski J."/>
            <person name="Ruckert C."/>
        </authorList>
    </citation>
    <scope>NUCLEOTIDE SEQUENCE</scope>
    <source>
        <strain evidence="1">CGMCC 1.15082</strain>
    </source>
</reference>
<keyword evidence="2" id="KW-1185">Reference proteome</keyword>
<name>A0A916SJB1_9HYPH</name>
<evidence type="ECO:0000313" key="2">
    <source>
        <dbReference type="Proteomes" id="UP000646478"/>
    </source>
</evidence>
<comment type="caution">
    <text evidence="1">The sequence shown here is derived from an EMBL/GenBank/DDBJ whole genome shotgun (WGS) entry which is preliminary data.</text>
</comment>
<gene>
    <name evidence="1" type="ORF">GCM10011491_30790</name>
</gene>
<reference evidence="1" key="2">
    <citation type="submission" date="2020-09" db="EMBL/GenBank/DDBJ databases">
        <authorList>
            <person name="Sun Q."/>
            <person name="Zhou Y."/>
        </authorList>
    </citation>
    <scope>NUCLEOTIDE SEQUENCE</scope>
    <source>
        <strain evidence="1">CGMCC 1.15082</strain>
    </source>
</reference>
<dbReference type="Proteomes" id="UP000646478">
    <property type="component" value="Unassembled WGS sequence"/>
</dbReference>
<sequence>MVDETYLIEAFHPNQAKKLPDAQKNRVGVTIAELAGTIPPPPAPTWDEVQDKPVFGTAAEADLVDLVQLGGQAQDAALEFGTTNAQPVHIKTNGGTRVAISDTDVAVSTSVTGVGYMGISGPTHYPGIPGGLGAYLVGGNGNAGLTIANPNRTTGNQRFDIELTAAGAAFVWRNEQSGVGAGAITLVGGAVGGTASIQFFGTDTANPALEINGTGQVTASGSYVPGSDTALATKKYVDDQGAAQRTAIDALSLVATADATDLPTAIALANANKVAINAIIDALKAT</sequence>
<evidence type="ECO:0000313" key="1">
    <source>
        <dbReference type="EMBL" id="GGB00430.1"/>
    </source>
</evidence>
<accession>A0A916SJB1</accession>